<evidence type="ECO:0000256" key="4">
    <source>
        <dbReference type="ARBA" id="ARBA00023242"/>
    </source>
</evidence>
<dbReference type="AlphaFoldDB" id="A0A1R0H6U8"/>
<dbReference type="Pfam" id="PF11754">
    <property type="entry name" value="Velvet"/>
    <property type="match status" value="1"/>
</dbReference>
<dbReference type="Proteomes" id="UP000187455">
    <property type="component" value="Unassembled WGS sequence"/>
</dbReference>
<keyword evidence="3" id="KW-0804">Transcription</keyword>
<feature type="compositionally biased region" description="Basic residues" evidence="5">
    <location>
        <begin position="9"/>
        <end position="20"/>
    </location>
</feature>
<evidence type="ECO:0000256" key="3">
    <source>
        <dbReference type="ARBA" id="ARBA00023163"/>
    </source>
</evidence>
<dbReference type="InterPro" id="IPR038491">
    <property type="entry name" value="Velvet_dom_sf"/>
</dbReference>
<dbReference type="PROSITE" id="PS51821">
    <property type="entry name" value="VELVET"/>
    <property type="match status" value="1"/>
</dbReference>
<dbReference type="InterPro" id="IPR037525">
    <property type="entry name" value="Velvet_dom"/>
</dbReference>
<dbReference type="GO" id="GO:0005634">
    <property type="term" value="C:nucleus"/>
    <property type="evidence" value="ECO:0007669"/>
    <property type="project" value="UniProtKB-SubCell"/>
</dbReference>
<organism evidence="7 8">
    <name type="scientific">Smittium mucronatum</name>
    <dbReference type="NCBI Taxonomy" id="133383"/>
    <lineage>
        <taxon>Eukaryota</taxon>
        <taxon>Fungi</taxon>
        <taxon>Fungi incertae sedis</taxon>
        <taxon>Zoopagomycota</taxon>
        <taxon>Kickxellomycotina</taxon>
        <taxon>Harpellomycetes</taxon>
        <taxon>Harpellales</taxon>
        <taxon>Legeriomycetaceae</taxon>
        <taxon>Smittium</taxon>
    </lineage>
</organism>
<accession>A0A1R0H6U8</accession>
<evidence type="ECO:0000259" key="6">
    <source>
        <dbReference type="PROSITE" id="PS51821"/>
    </source>
</evidence>
<dbReference type="InterPro" id="IPR021740">
    <property type="entry name" value="Velvet"/>
</dbReference>
<evidence type="ECO:0000313" key="7">
    <source>
        <dbReference type="EMBL" id="OLY84808.1"/>
    </source>
</evidence>
<evidence type="ECO:0000256" key="5">
    <source>
        <dbReference type="SAM" id="MobiDB-lite"/>
    </source>
</evidence>
<sequence length="249" mass="28237">MDYDDFFRSKKGSSSKSRGKKTFDLEIIQHPLRARMCGFGGKDRRPIDPPPAVKLLVYDENSEPIEQVNQLLDETASSKMIVSVSLFSEDGAKQCDVVINPSSVPTPQNSNYNNLTAVMSLNEPQKMKNLIGTTVSPGYCLQDEKKKFGTFFIFNDLSVRTEGRFCLKFSFMNLEDQLEHESYKILAQKTSKPFDVYSAKNFPGMTGSTELSKSFFNQGVRLTIRKHPRTKLSNLQSEEMENEEDQPDT</sequence>
<dbReference type="PANTHER" id="PTHR33572">
    <property type="entry name" value="SPORE DEVELOPMENT REGULATOR VOSA"/>
    <property type="match status" value="1"/>
</dbReference>
<reference evidence="7 8" key="1">
    <citation type="journal article" date="2016" name="Mol. Biol. Evol.">
        <title>Genome-Wide Survey of Gut Fungi (Harpellales) Reveals the First Horizontally Transferred Ubiquitin Gene from a Mosquito Host.</title>
        <authorList>
            <person name="Wang Y."/>
            <person name="White M.M."/>
            <person name="Kvist S."/>
            <person name="Moncalvo J.M."/>
        </authorList>
    </citation>
    <scope>NUCLEOTIDE SEQUENCE [LARGE SCALE GENOMIC DNA]</scope>
    <source>
        <strain evidence="7 8">ALG-7-W6</strain>
    </source>
</reference>
<evidence type="ECO:0000256" key="1">
    <source>
        <dbReference type="ARBA" id="ARBA00004123"/>
    </source>
</evidence>
<dbReference type="OrthoDB" id="3056235at2759"/>
<gene>
    <name evidence="7" type="ORF">AYI68_g1015</name>
</gene>
<keyword evidence="2" id="KW-0805">Transcription regulation</keyword>
<dbReference type="PANTHER" id="PTHR33572:SF3">
    <property type="entry name" value="VELVET COMPLEX SUBUNIT B"/>
    <property type="match status" value="1"/>
</dbReference>
<feature type="compositionally biased region" description="Acidic residues" evidence="5">
    <location>
        <begin position="238"/>
        <end position="249"/>
    </location>
</feature>
<dbReference type="STRING" id="133383.A0A1R0H6U8"/>
<evidence type="ECO:0000313" key="8">
    <source>
        <dbReference type="Proteomes" id="UP000187455"/>
    </source>
</evidence>
<feature type="region of interest" description="Disordered" evidence="5">
    <location>
        <begin position="228"/>
        <end position="249"/>
    </location>
</feature>
<evidence type="ECO:0000256" key="2">
    <source>
        <dbReference type="ARBA" id="ARBA00023015"/>
    </source>
</evidence>
<dbReference type="Gene3D" id="2.60.40.3960">
    <property type="entry name" value="Velvet domain"/>
    <property type="match status" value="1"/>
</dbReference>
<keyword evidence="4" id="KW-0539">Nucleus</keyword>
<protein>
    <recommendedName>
        <fullName evidence="6">Velvet domain-containing protein</fullName>
    </recommendedName>
</protein>
<feature type="domain" description="Velvet" evidence="6">
    <location>
        <begin position="14"/>
        <end position="225"/>
    </location>
</feature>
<feature type="region of interest" description="Disordered" evidence="5">
    <location>
        <begin position="1"/>
        <end position="22"/>
    </location>
</feature>
<dbReference type="EMBL" id="LSSL01000349">
    <property type="protein sequence ID" value="OLY84808.1"/>
    <property type="molecule type" value="Genomic_DNA"/>
</dbReference>
<name>A0A1R0H6U8_9FUNG</name>
<keyword evidence="8" id="KW-1185">Reference proteome</keyword>
<proteinExistence type="predicted"/>
<comment type="subcellular location">
    <subcellularLocation>
        <location evidence="1">Nucleus</location>
    </subcellularLocation>
</comment>
<comment type="caution">
    <text evidence="7">The sequence shown here is derived from an EMBL/GenBank/DDBJ whole genome shotgun (WGS) entry which is preliminary data.</text>
</comment>